<comment type="caution">
    <text evidence="4">The sequence shown here is derived from an EMBL/GenBank/DDBJ whole genome shotgun (WGS) entry which is preliminary data.</text>
</comment>
<feature type="domain" description="BZIP" evidence="3">
    <location>
        <begin position="169"/>
        <end position="232"/>
    </location>
</feature>
<dbReference type="PROSITE" id="PS50217">
    <property type="entry name" value="BZIP"/>
    <property type="match status" value="1"/>
</dbReference>
<evidence type="ECO:0000313" key="5">
    <source>
        <dbReference type="Proteomes" id="UP001157974"/>
    </source>
</evidence>
<dbReference type="SUPFAM" id="SSF57959">
    <property type="entry name" value="Leucine zipper domain"/>
    <property type="match status" value="1"/>
</dbReference>
<protein>
    <recommendedName>
        <fullName evidence="3">BZIP domain-containing protein</fullName>
    </recommendedName>
</protein>
<dbReference type="Gene3D" id="1.20.5.170">
    <property type="match status" value="1"/>
</dbReference>
<feature type="compositionally biased region" description="Basic and acidic residues" evidence="2">
    <location>
        <begin position="146"/>
        <end position="167"/>
    </location>
</feature>
<dbReference type="GO" id="GO:0003700">
    <property type="term" value="F:DNA-binding transcription factor activity"/>
    <property type="evidence" value="ECO:0007669"/>
    <property type="project" value="InterPro"/>
</dbReference>
<accession>A0AAV8UTZ9</accession>
<feature type="region of interest" description="Disordered" evidence="2">
    <location>
        <begin position="134"/>
        <end position="174"/>
    </location>
</feature>
<dbReference type="SMART" id="SM00338">
    <property type="entry name" value="BRLZ"/>
    <property type="match status" value="1"/>
</dbReference>
<organism evidence="4 5">
    <name type="scientific">Rhodosorus marinus</name>
    <dbReference type="NCBI Taxonomy" id="101924"/>
    <lineage>
        <taxon>Eukaryota</taxon>
        <taxon>Rhodophyta</taxon>
        <taxon>Stylonematophyceae</taxon>
        <taxon>Stylonematales</taxon>
        <taxon>Stylonemataceae</taxon>
        <taxon>Rhodosorus</taxon>
    </lineage>
</organism>
<evidence type="ECO:0000313" key="4">
    <source>
        <dbReference type="EMBL" id="KAJ8904602.1"/>
    </source>
</evidence>
<dbReference type="InterPro" id="IPR004827">
    <property type="entry name" value="bZIP"/>
</dbReference>
<feature type="coiled-coil region" evidence="1">
    <location>
        <begin position="201"/>
        <end position="235"/>
    </location>
</feature>
<sequence>MDVVLDDFVPEEEPMWTQMEVLVGQEQKSALFEPDVARLFDNLNAVPPQTDEDGLAVPAADQGWFESRVSSTTPISSGSPVEDGGDEKEIGDRTAHSWSSNASATEIDEKLQDVKADYNGLSAVEAARRKAQDVAMASIGGKRRSTSGDERQTKREKVDPNESPEKVHQRRYQRRLQKNRDTAFISRIRRRAYTTLLEEALTNVEDEKKKLSGSVESLKAEIASLKVELRGLYTNKLQVGSPDGNINGDLKAFAASDMSDHSVENGQRPVQDLLQSMFKPFPAAEKPSEEHSFHGVQQSGSYQKKRKASGRGGYMLMLSLLFVITIPGLYYSPTVTEVMTLSANPGEAVDLVNPARVWMESGAFGVDGVTTLEVHDRVVDPGVDACQVLEYETIHCMSKELDLENNIDAGVYVGRDIVAQ</sequence>
<dbReference type="EMBL" id="JAMWBK010000005">
    <property type="protein sequence ID" value="KAJ8904602.1"/>
    <property type="molecule type" value="Genomic_DNA"/>
</dbReference>
<evidence type="ECO:0000259" key="3">
    <source>
        <dbReference type="PROSITE" id="PS50217"/>
    </source>
</evidence>
<dbReference type="InterPro" id="IPR046347">
    <property type="entry name" value="bZIP_sf"/>
</dbReference>
<keyword evidence="1" id="KW-0175">Coiled coil</keyword>
<proteinExistence type="predicted"/>
<feature type="region of interest" description="Disordered" evidence="2">
    <location>
        <begin position="285"/>
        <end position="305"/>
    </location>
</feature>
<feature type="compositionally biased region" description="Polar residues" evidence="2">
    <location>
        <begin position="68"/>
        <end position="79"/>
    </location>
</feature>
<evidence type="ECO:0000256" key="2">
    <source>
        <dbReference type="SAM" id="MobiDB-lite"/>
    </source>
</evidence>
<name>A0AAV8UTZ9_9RHOD</name>
<evidence type="ECO:0000256" key="1">
    <source>
        <dbReference type="SAM" id="Coils"/>
    </source>
</evidence>
<dbReference type="AlphaFoldDB" id="A0AAV8UTZ9"/>
<gene>
    <name evidence="4" type="ORF">NDN08_001120</name>
</gene>
<dbReference type="Proteomes" id="UP001157974">
    <property type="component" value="Unassembled WGS sequence"/>
</dbReference>
<reference evidence="4 5" key="1">
    <citation type="journal article" date="2023" name="Nat. Commun.">
        <title>Origin of minicircular mitochondrial genomes in red algae.</title>
        <authorList>
            <person name="Lee Y."/>
            <person name="Cho C.H."/>
            <person name="Lee Y.M."/>
            <person name="Park S.I."/>
            <person name="Yang J.H."/>
            <person name="West J.A."/>
            <person name="Bhattacharya D."/>
            <person name="Yoon H.S."/>
        </authorList>
    </citation>
    <scope>NUCLEOTIDE SEQUENCE [LARGE SCALE GENOMIC DNA]</scope>
    <source>
        <strain evidence="4 5">CCMP1338</strain>
        <tissue evidence="4">Whole cell</tissue>
    </source>
</reference>
<keyword evidence="5" id="KW-1185">Reference proteome</keyword>
<feature type="region of interest" description="Disordered" evidence="2">
    <location>
        <begin position="68"/>
        <end position="104"/>
    </location>
</feature>
<dbReference type="Pfam" id="PF00170">
    <property type="entry name" value="bZIP_1"/>
    <property type="match status" value="1"/>
</dbReference>